<accession>A0A7C8IIM0</accession>
<organism evidence="9 10">
    <name type="scientific">Massariosphaeria phaeospora</name>
    <dbReference type="NCBI Taxonomy" id="100035"/>
    <lineage>
        <taxon>Eukaryota</taxon>
        <taxon>Fungi</taxon>
        <taxon>Dikarya</taxon>
        <taxon>Ascomycota</taxon>
        <taxon>Pezizomycotina</taxon>
        <taxon>Dothideomycetes</taxon>
        <taxon>Pleosporomycetidae</taxon>
        <taxon>Pleosporales</taxon>
        <taxon>Pleosporales incertae sedis</taxon>
        <taxon>Massariosphaeria</taxon>
    </lineage>
</organism>
<keyword evidence="6 7" id="KW-0687">Ribonucleoprotein</keyword>
<comment type="function">
    <text evidence="7">Component of the signal recognition particle (SRP) complex, a ribonucleoprotein complex that mediates the cotranslational targeting of secretory and membrane proteins to the endoplasmic reticulum (ER).</text>
</comment>
<name>A0A7C8IIM0_9PLEO</name>
<evidence type="ECO:0000256" key="8">
    <source>
        <dbReference type="SAM" id="MobiDB-lite"/>
    </source>
</evidence>
<dbReference type="PANTHER" id="PTHR12013">
    <property type="entry name" value="SIGNAL RECOGNITION PARTICLE 14 KD PROTEIN"/>
    <property type="match status" value="1"/>
</dbReference>
<gene>
    <name evidence="9" type="ORF">BDV95DRAFT_478522</name>
</gene>
<evidence type="ECO:0000313" key="10">
    <source>
        <dbReference type="Proteomes" id="UP000481861"/>
    </source>
</evidence>
<feature type="region of interest" description="Disordered" evidence="8">
    <location>
        <begin position="116"/>
        <end position="147"/>
    </location>
</feature>
<dbReference type="GO" id="GO:0030942">
    <property type="term" value="F:endoplasmic reticulum signal peptide binding"/>
    <property type="evidence" value="ECO:0007669"/>
    <property type="project" value="UniProtKB-UniRule"/>
</dbReference>
<evidence type="ECO:0000256" key="1">
    <source>
        <dbReference type="ARBA" id="ARBA00004496"/>
    </source>
</evidence>
<comment type="subcellular location">
    <subcellularLocation>
        <location evidence="1 7">Cytoplasm</location>
    </subcellularLocation>
</comment>
<evidence type="ECO:0000313" key="9">
    <source>
        <dbReference type="EMBL" id="KAF2878111.1"/>
    </source>
</evidence>
<comment type="caution">
    <text evidence="9">The sequence shown here is derived from an EMBL/GenBank/DDBJ whole genome shotgun (WGS) entry which is preliminary data.</text>
</comment>
<dbReference type="Gene3D" id="3.30.720.10">
    <property type="entry name" value="Signal recognition particle alu RNA binding heterodimer, srp9/1"/>
    <property type="match status" value="1"/>
</dbReference>
<dbReference type="OrthoDB" id="19209at2759"/>
<evidence type="ECO:0000256" key="4">
    <source>
        <dbReference type="ARBA" id="ARBA00022884"/>
    </source>
</evidence>
<dbReference type="GO" id="GO:0008312">
    <property type="term" value="F:7S RNA binding"/>
    <property type="evidence" value="ECO:0007669"/>
    <property type="project" value="UniProtKB-UniRule"/>
</dbReference>
<evidence type="ECO:0000256" key="6">
    <source>
        <dbReference type="ARBA" id="ARBA00023274"/>
    </source>
</evidence>
<evidence type="ECO:0000256" key="7">
    <source>
        <dbReference type="RuleBase" id="RU368100"/>
    </source>
</evidence>
<comment type="similarity">
    <text evidence="2 7">Belongs to the SRP14 family.</text>
</comment>
<dbReference type="EMBL" id="JAADJZ010000001">
    <property type="protein sequence ID" value="KAF2878111.1"/>
    <property type="molecule type" value="Genomic_DNA"/>
</dbReference>
<dbReference type="Pfam" id="PF02290">
    <property type="entry name" value="SRP14"/>
    <property type="match status" value="1"/>
</dbReference>
<evidence type="ECO:0000256" key="2">
    <source>
        <dbReference type="ARBA" id="ARBA00010349"/>
    </source>
</evidence>
<feature type="compositionally biased region" description="Basic residues" evidence="8">
    <location>
        <begin position="119"/>
        <end position="136"/>
    </location>
</feature>
<keyword evidence="10" id="KW-1185">Reference proteome</keyword>
<dbReference type="SUPFAM" id="SSF54762">
    <property type="entry name" value="Signal recognition particle alu RNA binding heterodimer, SRP9/14"/>
    <property type="match status" value="1"/>
</dbReference>
<dbReference type="AlphaFoldDB" id="A0A7C8IIM0"/>
<keyword evidence="3 7" id="KW-0963">Cytoplasm</keyword>
<reference evidence="9 10" key="1">
    <citation type="submission" date="2020-01" db="EMBL/GenBank/DDBJ databases">
        <authorList>
            <consortium name="DOE Joint Genome Institute"/>
            <person name="Haridas S."/>
            <person name="Albert R."/>
            <person name="Binder M."/>
            <person name="Bloem J."/>
            <person name="Labutti K."/>
            <person name="Salamov A."/>
            <person name="Andreopoulos B."/>
            <person name="Baker S.E."/>
            <person name="Barry K."/>
            <person name="Bills G."/>
            <person name="Bluhm B.H."/>
            <person name="Cannon C."/>
            <person name="Castanera R."/>
            <person name="Culley D.E."/>
            <person name="Daum C."/>
            <person name="Ezra D."/>
            <person name="Gonzalez J.B."/>
            <person name="Henrissat B."/>
            <person name="Kuo A."/>
            <person name="Liang C."/>
            <person name="Lipzen A."/>
            <person name="Lutzoni F."/>
            <person name="Magnuson J."/>
            <person name="Mondo S."/>
            <person name="Nolan M."/>
            <person name="Ohm R."/>
            <person name="Pangilinan J."/>
            <person name="Park H.-J.H."/>
            <person name="Ramirez L."/>
            <person name="Alfaro M."/>
            <person name="Sun H."/>
            <person name="Tritt A."/>
            <person name="Yoshinaga Y."/>
            <person name="Zwiers L.-H.L."/>
            <person name="Turgeon B.G."/>
            <person name="Goodwin S.B."/>
            <person name="Spatafora J.W."/>
            <person name="Crous P.W."/>
            <person name="Grigoriev I.V."/>
        </authorList>
    </citation>
    <scope>NUCLEOTIDE SEQUENCE [LARGE SCALE GENOMIC DNA]</scope>
    <source>
        <strain evidence="9 10">CBS 611.86</strain>
    </source>
</reference>
<dbReference type="GO" id="GO:0005786">
    <property type="term" value="C:signal recognition particle, endoplasmic reticulum targeting"/>
    <property type="evidence" value="ECO:0007669"/>
    <property type="project" value="UniProtKB-UniRule"/>
</dbReference>
<dbReference type="InterPro" id="IPR003210">
    <property type="entry name" value="Signal_recog_particle_SRP14"/>
</dbReference>
<evidence type="ECO:0000256" key="5">
    <source>
        <dbReference type="ARBA" id="ARBA00023135"/>
    </source>
</evidence>
<protein>
    <recommendedName>
        <fullName evidence="7">Signal recognition particle subunit SRP14</fullName>
    </recommendedName>
    <alternativeName>
        <fullName evidence="7">Signal recognition particle 14 kDa protein</fullName>
    </alternativeName>
</protein>
<comment type="subunit">
    <text evidence="7">Component of a fungal signal recognition particle (SRP) complex that consists of a 7SL RNA molecule (scR1) and at least six protein subunits: SRP72, SRP68, SRP54, SEC65, SRP21 and SRP14.</text>
</comment>
<dbReference type="InterPro" id="IPR009018">
    <property type="entry name" value="Signal_recog_particle_SRP9/14"/>
</dbReference>
<dbReference type="GO" id="GO:0006614">
    <property type="term" value="P:SRP-dependent cotranslational protein targeting to membrane"/>
    <property type="evidence" value="ECO:0007669"/>
    <property type="project" value="UniProtKB-UniRule"/>
</dbReference>
<proteinExistence type="inferred from homology"/>
<dbReference type="Proteomes" id="UP000481861">
    <property type="component" value="Unassembled WGS sequence"/>
</dbReference>
<evidence type="ECO:0000256" key="3">
    <source>
        <dbReference type="ARBA" id="ARBA00022490"/>
    </source>
</evidence>
<keyword evidence="5 7" id="KW-0733">Signal recognition particle</keyword>
<keyword evidence="4 7" id="KW-0694">RNA-binding</keyword>
<sequence length="147" mass="16503">MAGDHLSNEEFFTQLTNLFEHNRTKGHGSIYLTQKRLSYQTENAAPSPTKVLDDPLWDTHPEQAVPVIIHASNNKSTPYKGTDRKSIEKIKISTIVQPDQLDAFFARYAEACKTGMSGLKKRDRKKGKKDKKKKKGVAGDVKTETKG</sequence>